<proteinExistence type="predicted"/>
<reference evidence="1 2" key="1">
    <citation type="journal article" date="2021" name="Nat. Commun.">
        <title>Genetic determinants of endophytism in the Arabidopsis root mycobiome.</title>
        <authorList>
            <person name="Mesny F."/>
            <person name="Miyauchi S."/>
            <person name="Thiergart T."/>
            <person name="Pickel B."/>
            <person name="Atanasova L."/>
            <person name="Karlsson M."/>
            <person name="Huettel B."/>
            <person name="Barry K.W."/>
            <person name="Haridas S."/>
            <person name="Chen C."/>
            <person name="Bauer D."/>
            <person name="Andreopoulos W."/>
            <person name="Pangilinan J."/>
            <person name="LaButti K."/>
            <person name="Riley R."/>
            <person name="Lipzen A."/>
            <person name="Clum A."/>
            <person name="Drula E."/>
            <person name="Henrissat B."/>
            <person name="Kohler A."/>
            <person name="Grigoriev I.V."/>
            <person name="Martin F.M."/>
            <person name="Hacquard S."/>
        </authorList>
    </citation>
    <scope>NUCLEOTIDE SEQUENCE [LARGE SCALE GENOMIC DNA]</scope>
    <source>
        <strain evidence="1 2">MPI-SDFR-AT-0080</strain>
    </source>
</reference>
<protein>
    <submittedName>
        <fullName evidence="1">Uncharacterized protein</fullName>
    </submittedName>
</protein>
<organism evidence="1 2">
    <name type="scientific">Macrophomina phaseolina</name>
    <dbReference type="NCBI Taxonomy" id="35725"/>
    <lineage>
        <taxon>Eukaryota</taxon>
        <taxon>Fungi</taxon>
        <taxon>Dikarya</taxon>
        <taxon>Ascomycota</taxon>
        <taxon>Pezizomycotina</taxon>
        <taxon>Dothideomycetes</taxon>
        <taxon>Dothideomycetes incertae sedis</taxon>
        <taxon>Botryosphaeriales</taxon>
        <taxon>Botryosphaeriaceae</taxon>
        <taxon>Macrophomina</taxon>
    </lineage>
</organism>
<sequence length="182" mass="19981">MEDRRSGGLNNCRGGSAPLEFPNLGCARDTVQMRQSRDTGPRRCEGSREPRCTQGRMRIVCGLVATGHALFHSPHPSCPSARRNANSTENDSIGGHDLLHTVRSTIFLCGSHVVYPTPPFVIRIPAPNDPKRLRGRPGKYQHGYFPTCSCKVEASVRGCPHPRQTRVLTSAWLPQLGLQVCA</sequence>
<evidence type="ECO:0000313" key="1">
    <source>
        <dbReference type="EMBL" id="KAH7054609.1"/>
    </source>
</evidence>
<accession>A0ABQ8GG26</accession>
<dbReference type="EMBL" id="JAGTJR010000009">
    <property type="protein sequence ID" value="KAH7054609.1"/>
    <property type="molecule type" value="Genomic_DNA"/>
</dbReference>
<comment type="caution">
    <text evidence="1">The sequence shown here is derived from an EMBL/GenBank/DDBJ whole genome shotgun (WGS) entry which is preliminary data.</text>
</comment>
<gene>
    <name evidence="1" type="ORF">B0J12DRAFT_458380</name>
</gene>
<dbReference type="Proteomes" id="UP000774617">
    <property type="component" value="Unassembled WGS sequence"/>
</dbReference>
<keyword evidence="2" id="KW-1185">Reference proteome</keyword>
<evidence type="ECO:0000313" key="2">
    <source>
        <dbReference type="Proteomes" id="UP000774617"/>
    </source>
</evidence>
<name>A0ABQ8GG26_9PEZI</name>